<reference evidence="3 5" key="2">
    <citation type="submission" date="2017-06" db="EMBL/GenBank/DDBJ databases">
        <authorList>
            <consortium name="Pathogen Informatics"/>
        </authorList>
    </citation>
    <scope>NUCLEOTIDE SEQUENCE [LARGE SCALE GENOMIC DNA]</scope>
    <source>
        <strain evidence="3 5">NCTC12947</strain>
    </source>
</reference>
<organism evidence="3 5">
    <name type="scientific">Capnocytophaga haemolytica</name>
    <dbReference type="NCBI Taxonomy" id="45243"/>
    <lineage>
        <taxon>Bacteria</taxon>
        <taxon>Pseudomonadati</taxon>
        <taxon>Bacteroidota</taxon>
        <taxon>Flavobacteriia</taxon>
        <taxon>Flavobacteriales</taxon>
        <taxon>Flavobacteriaceae</taxon>
        <taxon>Capnocytophaga</taxon>
    </lineage>
</organism>
<dbReference type="InterPro" id="IPR026866">
    <property type="entry name" value="CR006_AAA"/>
</dbReference>
<evidence type="ECO:0000259" key="1">
    <source>
        <dbReference type="Pfam" id="PF13166"/>
    </source>
</evidence>
<accession>A0AAX2H005</accession>
<feature type="domain" description="Protein CR006 P-loop" evidence="1">
    <location>
        <begin position="3"/>
        <end position="211"/>
    </location>
</feature>
<evidence type="ECO:0000313" key="2">
    <source>
        <dbReference type="EMBL" id="AMD84274.1"/>
    </source>
</evidence>
<dbReference type="Pfam" id="PF13166">
    <property type="entry name" value="AAA_13"/>
    <property type="match status" value="1"/>
</dbReference>
<evidence type="ECO:0000313" key="4">
    <source>
        <dbReference type="Proteomes" id="UP000065822"/>
    </source>
</evidence>
<name>A0AAX2H005_9FLAO</name>
<proteinExistence type="predicted"/>
<reference evidence="2 4" key="1">
    <citation type="submission" date="2016-02" db="EMBL/GenBank/DDBJ databases">
        <authorList>
            <person name="Holder M.E."/>
            <person name="Ajami N.J."/>
            <person name="Petrosino J.F."/>
        </authorList>
    </citation>
    <scope>NUCLEOTIDE SEQUENCE [LARGE SCALE GENOMIC DNA]</scope>
    <source>
        <strain evidence="2 4">CCUG 32990</strain>
    </source>
</reference>
<sequence>MAKLEDIDTKNMNPIIWIDDPISSLDGNHIFFVYSLISSEIIQPKKFEQLFISTHNLDFLKYLKRFSNYLSKKDGQENIISYFLLTRESDESKLIIMPNYLKNYVTEFNYLFHQIYKCSIAEENDINEHSLFYNFANNTRKFLEAFLFYKYPNADINDKDKLLKFFEGDKQAVTLADRIDNEYSHLEGLFERSMRPVDIPEMRTMAQYILKKIKEKDEEQYDALLKSIGECKK</sequence>
<dbReference type="EMBL" id="LT906449">
    <property type="protein sequence ID" value="SNV12146.1"/>
    <property type="molecule type" value="Genomic_DNA"/>
</dbReference>
<dbReference type="AlphaFoldDB" id="A0AAX2H005"/>
<keyword evidence="4" id="KW-1185">Reference proteome</keyword>
<dbReference type="Proteomes" id="UP000215539">
    <property type="component" value="Chromosome 1"/>
</dbReference>
<protein>
    <submittedName>
        <fullName evidence="3">Uncharacterized protein conserved in bacteria</fullName>
    </submittedName>
</protein>
<dbReference type="KEGG" id="chg:AXF12_01215"/>
<evidence type="ECO:0000313" key="3">
    <source>
        <dbReference type="EMBL" id="SNV12146.1"/>
    </source>
</evidence>
<evidence type="ECO:0000313" key="5">
    <source>
        <dbReference type="Proteomes" id="UP000215539"/>
    </source>
</evidence>
<dbReference type="Proteomes" id="UP000065822">
    <property type="component" value="Chromosome"/>
</dbReference>
<gene>
    <name evidence="2" type="ORF">AXF12_01215</name>
    <name evidence="3" type="ORF">SAMEA44541418_01517</name>
</gene>
<dbReference type="EMBL" id="CP014227">
    <property type="protein sequence ID" value="AMD84274.1"/>
    <property type="molecule type" value="Genomic_DNA"/>
</dbReference>